<reference evidence="12 13" key="1">
    <citation type="submission" date="2022-04" db="EMBL/GenBank/DDBJ databases">
        <title>Positive selection, recombination, and allopatry shape intraspecific diversity of widespread and dominant cyanobacteria.</title>
        <authorList>
            <person name="Wei J."/>
            <person name="Shu W."/>
            <person name="Hu C."/>
        </authorList>
    </citation>
    <scope>NUCLEOTIDE SEQUENCE [LARGE SCALE GENOMIC DNA]</scope>
    <source>
        <strain evidence="12 13">AS-A4</strain>
    </source>
</reference>
<evidence type="ECO:0000256" key="5">
    <source>
        <dbReference type="ARBA" id="ARBA00022695"/>
    </source>
</evidence>
<dbReference type="EC" id="2.7.7.18" evidence="10"/>
<keyword evidence="3 10" id="KW-0662">Pyridine nucleotide biosynthesis</keyword>
<comment type="function">
    <text evidence="1 10">Catalyzes the reversible adenylation of nicotinate mononucleotide (NaMN) to nicotinic acid adenine dinucleotide (NaAD).</text>
</comment>
<dbReference type="HAMAP" id="MF_00244">
    <property type="entry name" value="NaMN_adenylyltr"/>
    <property type="match status" value="1"/>
</dbReference>
<evidence type="ECO:0000256" key="7">
    <source>
        <dbReference type="ARBA" id="ARBA00022840"/>
    </source>
</evidence>
<evidence type="ECO:0000256" key="8">
    <source>
        <dbReference type="ARBA" id="ARBA00023027"/>
    </source>
</evidence>
<dbReference type="Proteomes" id="UP001476950">
    <property type="component" value="Unassembled WGS sequence"/>
</dbReference>
<dbReference type="NCBIfam" id="NF000840">
    <property type="entry name" value="PRK00071.1-3"/>
    <property type="match status" value="1"/>
</dbReference>
<dbReference type="EMBL" id="JAMPLM010000019">
    <property type="protein sequence ID" value="MEP1060560.1"/>
    <property type="molecule type" value="Genomic_DNA"/>
</dbReference>
<comment type="similarity">
    <text evidence="10">Belongs to the NadD family.</text>
</comment>
<proteinExistence type="inferred from homology"/>
<evidence type="ECO:0000256" key="3">
    <source>
        <dbReference type="ARBA" id="ARBA00022642"/>
    </source>
</evidence>
<feature type="domain" description="Cytidyltransferase-like" evidence="11">
    <location>
        <begin position="28"/>
        <end position="226"/>
    </location>
</feature>
<dbReference type="NCBIfam" id="TIGR00125">
    <property type="entry name" value="cyt_tran_rel"/>
    <property type="match status" value="1"/>
</dbReference>
<dbReference type="Gene3D" id="3.40.50.620">
    <property type="entry name" value="HUPs"/>
    <property type="match status" value="1"/>
</dbReference>
<comment type="pathway">
    <text evidence="2 10">Cofactor biosynthesis; NAD(+) biosynthesis; deamido-NAD(+) from nicotinate D-ribonucleotide: step 1/1.</text>
</comment>
<evidence type="ECO:0000256" key="2">
    <source>
        <dbReference type="ARBA" id="ARBA00005019"/>
    </source>
</evidence>
<gene>
    <name evidence="10 12" type="primary">nadD</name>
    <name evidence="12" type="ORF">NDI38_19175</name>
</gene>
<evidence type="ECO:0000256" key="10">
    <source>
        <dbReference type="HAMAP-Rule" id="MF_00244"/>
    </source>
</evidence>
<protein>
    <recommendedName>
        <fullName evidence="10">Probable nicotinate-nucleotide adenylyltransferase</fullName>
        <ecNumber evidence="10">2.7.7.18</ecNumber>
    </recommendedName>
    <alternativeName>
        <fullName evidence="10">Deamido-NAD(+) diphosphorylase</fullName>
    </alternativeName>
    <alternativeName>
        <fullName evidence="10">Deamido-NAD(+) pyrophosphorylase</fullName>
    </alternativeName>
    <alternativeName>
        <fullName evidence="10">Nicotinate mononucleotide adenylyltransferase</fullName>
        <shortName evidence="10">NaMN adenylyltransferase</shortName>
    </alternativeName>
</protein>
<evidence type="ECO:0000256" key="6">
    <source>
        <dbReference type="ARBA" id="ARBA00022741"/>
    </source>
</evidence>
<keyword evidence="6 10" id="KW-0547">Nucleotide-binding</keyword>
<evidence type="ECO:0000256" key="4">
    <source>
        <dbReference type="ARBA" id="ARBA00022679"/>
    </source>
</evidence>
<evidence type="ECO:0000256" key="1">
    <source>
        <dbReference type="ARBA" id="ARBA00002324"/>
    </source>
</evidence>
<comment type="catalytic activity">
    <reaction evidence="9 10">
        <text>nicotinate beta-D-ribonucleotide + ATP + H(+) = deamido-NAD(+) + diphosphate</text>
        <dbReference type="Rhea" id="RHEA:22860"/>
        <dbReference type="ChEBI" id="CHEBI:15378"/>
        <dbReference type="ChEBI" id="CHEBI:30616"/>
        <dbReference type="ChEBI" id="CHEBI:33019"/>
        <dbReference type="ChEBI" id="CHEBI:57502"/>
        <dbReference type="ChEBI" id="CHEBI:58437"/>
        <dbReference type="EC" id="2.7.7.18"/>
    </reaction>
</comment>
<keyword evidence="13" id="KW-1185">Reference proteome</keyword>
<evidence type="ECO:0000313" key="12">
    <source>
        <dbReference type="EMBL" id="MEP1060560.1"/>
    </source>
</evidence>
<dbReference type="InterPro" id="IPR005248">
    <property type="entry name" value="NadD/NMNAT"/>
</dbReference>
<evidence type="ECO:0000256" key="9">
    <source>
        <dbReference type="ARBA" id="ARBA00048721"/>
    </source>
</evidence>
<evidence type="ECO:0000313" key="13">
    <source>
        <dbReference type="Proteomes" id="UP001476950"/>
    </source>
</evidence>
<dbReference type="CDD" id="cd02165">
    <property type="entry name" value="NMNAT"/>
    <property type="match status" value="1"/>
</dbReference>
<sequence>MKLLTDRMKLPFIRYNVNALIKMPNIAIFGGTFDPIHWGHLLIAETALDQFHLDRIIWVPTFRPPHKAPPLVSFEHRLAMVSLAIAGHPAFHVSAVDSQQQGTSYAIATFKALQTLEPNACWYWIIGNDAFQSLPHWRASQTLAAQCIWLVAPRLMQRAGEGERAAGEERAAGNDQPLEVAIPLDVFTSSQSGSKLNSSRLMPYLHLNGHRLEMPSVAVSSSLIRQQCRDKRSIRYLVPESVRCYITEKLLYQMS</sequence>
<dbReference type="PANTHER" id="PTHR39321:SF3">
    <property type="entry name" value="PHOSPHOPANTETHEINE ADENYLYLTRANSFERASE"/>
    <property type="match status" value="1"/>
</dbReference>
<accession>A0ABV0KN11</accession>
<dbReference type="InterPro" id="IPR004821">
    <property type="entry name" value="Cyt_trans-like"/>
</dbReference>
<dbReference type="PANTHER" id="PTHR39321">
    <property type="entry name" value="NICOTINATE-NUCLEOTIDE ADENYLYLTRANSFERASE-RELATED"/>
    <property type="match status" value="1"/>
</dbReference>
<comment type="caution">
    <text evidence="12">The sequence shown here is derived from an EMBL/GenBank/DDBJ whole genome shotgun (WGS) entry which is preliminary data.</text>
</comment>
<dbReference type="Pfam" id="PF01467">
    <property type="entry name" value="CTP_transf_like"/>
    <property type="match status" value="1"/>
</dbReference>
<keyword evidence="8 10" id="KW-0520">NAD</keyword>
<dbReference type="InterPro" id="IPR014729">
    <property type="entry name" value="Rossmann-like_a/b/a_fold"/>
</dbReference>
<keyword evidence="5 10" id="KW-0548">Nucleotidyltransferase</keyword>
<dbReference type="NCBIfam" id="TIGR00482">
    <property type="entry name" value="nicotinate (nicotinamide) nucleotide adenylyltransferase"/>
    <property type="match status" value="1"/>
</dbReference>
<keyword evidence="4 10" id="KW-0808">Transferase</keyword>
<dbReference type="SUPFAM" id="SSF52374">
    <property type="entry name" value="Nucleotidylyl transferase"/>
    <property type="match status" value="1"/>
</dbReference>
<organism evidence="12 13">
    <name type="scientific">Stenomitos frigidus AS-A4</name>
    <dbReference type="NCBI Taxonomy" id="2933935"/>
    <lineage>
        <taxon>Bacteria</taxon>
        <taxon>Bacillati</taxon>
        <taxon>Cyanobacteriota</taxon>
        <taxon>Cyanophyceae</taxon>
        <taxon>Leptolyngbyales</taxon>
        <taxon>Leptolyngbyaceae</taxon>
        <taxon>Stenomitos</taxon>
    </lineage>
</organism>
<name>A0ABV0KN11_9CYAN</name>
<dbReference type="GO" id="GO:0016779">
    <property type="term" value="F:nucleotidyltransferase activity"/>
    <property type="evidence" value="ECO:0007669"/>
    <property type="project" value="UniProtKB-KW"/>
</dbReference>
<evidence type="ECO:0000259" key="11">
    <source>
        <dbReference type="Pfam" id="PF01467"/>
    </source>
</evidence>
<keyword evidence="7 10" id="KW-0067">ATP-binding</keyword>